<gene>
    <name evidence="2" type="ORF">NG821_08180</name>
</gene>
<feature type="chain" id="PRO_5046860692" description="Lipoprotein" evidence="1">
    <location>
        <begin position="21"/>
        <end position="165"/>
    </location>
</feature>
<dbReference type="EMBL" id="JAMXLY010000029">
    <property type="protein sequence ID" value="MCO6025813.1"/>
    <property type="molecule type" value="Genomic_DNA"/>
</dbReference>
<keyword evidence="3" id="KW-1185">Reference proteome</keyword>
<sequence>MNFKISDILPSSFRALSLCAAVATILTIPAGCRPHHAGDDKQLKADADSFAMSYFNWQFEKAAGYCTTDSRIWLRYAASNVRESDIDILKNKSDGASYKIEKIHFPGDSIAHILLTVKDFVSMDTLGKKAKIIPEARFRLSMVFEDNHWKVRMEGLPRSEKQNHD</sequence>
<proteinExistence type="predicted"/>
<protein>
    <recommendedName>
        <fullName evidence="4">Lipoprotein</fullName>
    </recommendedName>
</protein>
<dbReference type="Proteomes" id="UP001204015">
    <property type="component" value="Unassembled WGS sequence"/>
</dbReference>
<feature type="signal peptide" evidence="1">
    <location>
        <begin position="1"/>
        <end position="20"/>
    </location>
</feature>
<accession>A0ABT1BZP9</accession>
<comment type="caution">
    <text evidence="2">The sequence shown here is derived from an EMBL/GenBank/DDBJ whole genome shotgun (WGS) entry which is preliminary data.</text>
</comment>
<name>A0ABT1BZP9_9BACT</name>
<evidence type="ECO:0000313" key="3">
    <source>
        <dbReference type="Proteomes" id="UP001204015"/>
    </source>
</evidence>
<reference evidence="2 3" key="1">
    <citation type="submission" date="2022-06" db="EMBL/GenBank/DDBJ databases">
        <title>A taxonomic note on the genus Prevotella: Description of four novel genera and emended description of the genera Hallella and Xylanibacter.</title>
        <authorList>
            <person name="Hitch T.C.A."/>
        </authorList>
    </citation>
    <scope>NUCLEOTIDE SEQUENCE [LARGE SCALE GENOMIC DNA]</scope>
    <source>
        <strain evidence="2 3">DSM 100619</strain>
    </source>
</reference>
<organism evidence="2 3">
    <name type="scientific">Segatella cerevisiae</name>
    <dbReference type="NCBI Taxonomy" id="2053716"/>
    <lineage>
        <taxon>Bacteria</taxon>
        <taxon>Pseudomonadati</taxon>
        <taxon>Bacteroidota</taxon>
        <taxon>Bacteroidia</taxon>
        <taxon>Bacteroidales</taxon>
        <taxon>Prevotellaceae</taxon>
        <taxon>Segatella</taxon>
    </lineage>
</organism>
<dbReference type="RefSeq" id="WP_252761168.1">
    <property type="nucleotide sequence ID" value="NZ_JAMXLY010000029.1"/>
</dbReference>
<keyword evidence="1" id="KW-0732">Signal</keyword>
<evidence type="ECO:0000313" key="2">
    <source>
        <dbReference type="EMBL" id="MCO6025813.1"/>
    </source>
</evidence>
<evidence type="ECO:0000256" key="1">
    <source>
        <dbReference type="SAM" id="SignalP"/>
    </source>
</evidence>
<evidence type="ECO:0008006" key="4">
    <source>
        <dbReference type="Google" id="ProtNLM"/>
    </source>
</evidence>